<accession>A0A8X6TDV9</accession>
<name>A0A8X6TDV9_NEPPI</name>
<protein>
    <submittedName>
        <fullName evidence="2">L-Fucosyltransferase</fullName>
    </submittedName>
</protein>
<evidence type="ECO:0000313" key="2">
    <source>
        <dbReference type="EMBL" id="GFT00147.1"/>
    </source>
</evidence>
<reference evidence="2" key="1">
    <citation type="submission" date="2020-08" db="EMBL/GenBank/DDBJ databases">
        <title>Multicomponent nature underlies the extraordinary mechanical properties of spider dragline silk.</title>
        <authorList>
            <person name="Kono N."/>
            <person name="Nakamura H."/>
            <person name="Mori M."/>
            <person name="Yoshida Y."/>
            <person name="Ohtoshi R."/>
            <person name="Malay A.D."/>
            <person name="Moran D.A.P."/>
            <person name="Tomita M."/>
            <person name="Numata K."/>
            <person name="Arakawa K."/>
        </authorList>
    </citation>
    <scope>NUCLEOTIDE SEQUENCE</scope>
</reference>
<sequence length="143" mass="16329">MELRIQKNPSGNNLVRDSPAAPHNNRSALLEEEIEKRDYHEHVSIRNLVCKNTKALPLSIQCNGGRLGNQLCTYATLYGLGHLNNRRSVVALRCNIKNLKNGFKHLSITQAPFLYFRWKPWSILSYLRQIDSTIPPDSNFIDG</sequence>
<comment type="caution">
    <text evidence="2">The sequence shown here is derived from an EMBL/GenBank/DDBJ whole genome shotgun (WGS) entry which is preliminary data.</text>
</comment>
<keyword evidence="3" id="KW-1185">Reference proteome</keyword>
<evidence type="ECO:0000313" key="3">
    <source>
        <dbReference type="Proteomes" id="UP000887013"/>
    </source>
</evidence>
<dbReference type="EMBL" id="BMAW01101594">
    <property type="protein sequence ID" value="GFT00147.1"/>
    <property type="molecule type" value="Genomic_DNA"/>
</dbReference>
<evidence type="ECO:0000256" key="1">
    <source>
        <dbReference type="SAM" id="MobiDB-lite"/>
    </source>
</evidence>
<dbReference type="AlphaFoldDB" id="A0A8X6TDV9"/>
<gene>
    <name evidence="2" type="primary">Fut1</name>
    <name evidence="2" type="ORF">NPIL_660301</name>
</gene>
<proteinExistence type="predicted"/>
<organism evidence="2 3">
    <name type="scientific">Nephila pilipes</name>
    <name type="common">Giant wood spider</name>
    <name type="synonym">Nephila maculata</name>
    <dbReference type="NCBI Taxonomy" id="299642"/>
    <lineage>
        <taxon>Eukaryota</taxon>
        <taxon>Metazoa</taxon>
        <taxon>Ecdysozoa</taxon>
        <taxon>Arthropoda</taxon>
        <taxon>Chelicerata</taxon>
        <taxon>Arachnida</taxon>
        <taxon>Araneae</taxon>
        <taxon>Araneomorphae</taxon>
        <taxon>Entelegynae</taxon>
        <taxon>Araneoidea</taxon>
        <taxon>Nephilidae</taxon>
        <taxon>Nephila</taxon>
    </lineage>
</organism>
<feature type="region of interest" description="Disordered" evidence="1">
    <location>
        <begin position="1"/>
        <end position="25"/>
    </location>
</feature>
<dbReference type="Proteomes" id="UP000887013">
    <property type="component" value="Unassembled WGS sequence"/>
</dbReference>